<organism evidence="1 2">
    <name type="scientific">Podospora australis</name>
    <dbReference type="NCBI Taxonomy" id="1536484"/>
    <lineage>
        <taxon>Eukaryota</taxon>
        <taxon>Fungi</taxon>
        <taxon>Dikarya</taxon>
        <taxon>Ascomycota</taxon>
        <taxon>Pezizomycotina</taxon>
        <taxon>Sordariomycetes</taxon>
        <taxon>Sordariomycetidae</taxon>
        <taxon>Sordariales</taxon>
        <taxon>Podosporaceae</taxon>
        <taxon>Podospora</taxon>
    </lineage>
</organism>
<gene>
    <name evidence="1" type="ORF">QBC35DRAFT_492064</name>
</gene>
<protein>
    <submittedName>
        <fullName evidence="1">Uncharacterized protein</fullName>
    </submittedName>
</protein>
<reference evidence="1" key="1">
    <citation type="journal article" date="2023" name="Mol. Phylogenet. Evol.">
        <title>Genome-scale phylogeny and comparative genomics of the fungal order Sordariales.</title>
        <authorList>
            <person name="Hensen N."/>
            <person name="Bonometti L."/>
            <person name="Westerberg I."/>
            <person name="Brannstrom I.O."/>
            <person name="Guillou S."/>
            <person name="Cros-Aarteil S."/>
            <person name="Calhoun S."/>
            <person name="Haridas S."/>
            <person name="Kuo A."/>
            <person name="Mondo S."/>
            <person name="Pangilinan J."/>
            <person name="Riley R."/>
            <person name="LaButti K."/>
            <person name="Andreopoulos B."/>
            <person name="Lipzen A."/>
            <person name="Chen C."/>
            <person name="Yan M."/>
            <person name="Daum C."/>
            <person name="Ng V."/>
            <person name="Clum A."/>
            <person name="Steindorff A."/>
            <person name="Ohm R.A."/>
            <person name="Martin F."/>
            <person name="Silar P."/>
            <person name="Natvig D.O."/>
            <person name="Lalanne C."/>
            <person name="Gautier V."/>
            <person name="Ament-Velasquez S.L."/>
            <person name="Kruys A."/>
            <person name="Hutchinson M.I."/>
            <person name="Powell A.J."/>
            <person name="Barry K."/>
            <person name="Miller A.N."/>
            <person name="Grigoriev I.V."/>
            <person name="Debuchy R."/>
            <person name="Gladieux P."/>
            <person name="Hiltunen Thoren M."/>
            <person name="Johannesson H."/>
        </authorList>
    </citation>
    <scope>NUCLEOTIDE SEQUENCE</scope>
    <source>
        <strain evidence="1">PSN309</strain>
    </source>
</reference>
<proteinExistence type="predicted"/>
<dbReference type="Proteomes" id="UP001302126">
    <property type="component" value="Unassembled WGS sequence"/>
</dbReference>
<dbReference type="AlphaFoldDB" id="A0AAN6WX84"/>
<sequence length="55" mass="5663">MHGSSCPKCGAASDGSSKACGACGAVCLPPFYPPFSIPFPSSSSFSVYIYLRLVL</sequence>
<dbReference type="EMBL" id="MU864371">
    <property type="protein sequence ID" value="KAK4189899.1"/>
    <property type="molecule type" value="Genomic_DNA"/>
</dbReference>
<comment type="caution">
    <text evidence="1">The sequence shown here is derived from an EMBL/GenBank/DDBJ whole genome shotgun (WGS) entry which is preliminary data.</text>
</comment>
<keyword evidence="2" id="KW-1185">Reference proteome</keyword>
<reference evidence="1" key="2">
    <citation type="submission" date="2023-05" db="EMBL/GenBank/DDBJ databases">
        <authorList>
            <consortium name="Lawrence Berkeley National Laboratory"/>
            <person name="Steindorff A."/>
            <person name="Hensen N."/>
            <person name="Bonometti L."/>
            <person name="Westerberg I."/>
            <person name="Brannstrom I.O."/>
            <person name="Guillou S."/>
            <person name="Cros-Aarteil S."/>
            <person name="Calhoun S."/>
            <person name="Haridas S."/>
            <person name="Kuo A."/>
            <person name="Mondo S."/>
            <person name="Pangilinan J."/>
            <person name="Riley R."/>
            <person name="Labutti K."/>
            <person name="Andreopoulos B."/>
            <person name="Lipzen A."/>
            <person name="Chen C."/>
            <person name="Yanf M."/>
            <person name="Daum C."/>
            <person name="Ng V."/>
            <person name="Clum A."/>
            <person name="Ohm R."/>
            <person name="Martin F."/>
            <person name="Silar P."/>
            <person name="Natvig D."/>
            <person name="Lalanne C."/>
            <person name="Gautier V."/>
            <person name="Ament-Velasquez S.L."/>
            <person name="Kruys A."/>
            <person name="Hutchinson M.I."/>
            <person name="Powell A.J."/>
            <person name="Barry K."/>
            <person name="Miller A.N."/>
            <person name="Grigoriev I.V."/>
            <person name="Debuchy R."/>
            <person name="Gladieux P."/>
            <person name="Thoren M.H."/>
            <person name="Johannesson H."/>
        </authorList>
    </citation>
    <scope>NUCLEOTIDE SEQUENCE</scope>
    <source>
        <strain evidence="1">PSN309</strain>
    </source>
</reference>
<evidence type="ECO:0000313" key="1">
    <source>
        <dbReference type="EMBL" id="KAK4189899.1"/>
    </source>
</evidence>
<evidence type="ECO:0000313" key="2">
    <source>
        <dbReference type="Proteomes" id="UP001302126"/>
    </source>
</evidence>
<accession>A0AAN6WX84</accession>
<name>A0AAN6WX84_9PEZI</name>